<protein>
    <submittedName>
        <fullName evidence="1">Uncharacterized protein</fullName>
    </submittedName>
</protein>
<comment type="caution">
    <text evidence="1">The sequence shown here is derived from an EMBL/GenBank/DDBJ whole genome shotgun (WGS) entry which is preliminary data.</text>
</comment>
<evidence type="ECO:0000313" key="2">
    <source>
        <dbReference type="Proteomes" id="UP001352852"/>
    </source>
</evidence>
<sequence>MFPFCYNRIRMLINTHYKDKWPKVCHEQPEAGALGLMVEQLVTGLIKKPWMDTRYYTTYQIDTTMVTDSLLIITEGENIHCIGVADIKLYVTFYRGSSSSFHRHYGPRREPQRLYWRDCKVLV</sequence>
<dbReference type="EMBL" id="JAHUTJ010072796">
    <property type="protein sequence ID" value="MED6292397.1"/>
    <property type="molecule type" value="Genomic_DNA"/>
</dbReference>
<reference evidence="1 2" key="1">
    <citation type="submission" date="2021-06" db="EMBL/GenBank/DDBJ databases">
        <authorList>
            <person name="Palmer J.M."/>
        </authorList>
    </citation>
    <scope>NUCLEOTIDE SEQUENCE [LARGE SCALE GENOMIC DNA]</scope>
    <source>
        <strain evidence="1 2">CL_MEX2019</strain>
        <tissue evidence="1">Muscle</tissue>
    </source>
</reference>
<name>A0ABU7EYX8_9TELE</name>
<organism evidence="1 2">
    <name type="scientific">Characodon lateralis</name>
    <dbReference type="NCBI Taxonomy" id="208331"/>
    <lineage>
        <taxon>Eukaryota</taxon>
        <taxon>Metazoa</taxon>
        <taxon>Chordata</taxon>
        <taxon>Craniata</taxon>
        <taxon>Vertebrata</taxon>
        <taxon>Euteleostomi</taxon>
        <taxon>Actinopterygii</taxon>
        <taxon>Neopterygii</taxon>
        <taxon>Teleostei</taxon>
        <taxon>Neoteleostei</taxon>
        <taxon>Acanthomorphata</taxon>
        <taxon>Ovalentaria</taxon>
        <taxon>Atherinomorphae</taxon>
        <taxon>Cyprinodontiformes</taxon>
        <taxon>Goodeidae</taxon>
        <taxon>Characodon</taxon>
    </lineage>
</organism>
<dbReference type="Proteomes" id="UP001352852">
    <property type="component" value="Unassembled WGS sequence"/>
</dbReference>
<keyword evidence="2" id="KW-1185">Reference proteome</keyword>
<evidence type="ECO:0000313" key="1">
    <source>
        <dbReference type="EMBL" id="MED6292397.1"/>
    </source>
</evidence>
<accession>A0ABU7EYX8</accession>
<gene>
    <name evidence="1" type="ORF">CHARACLAT_033457</name>
</gene>
<proteinExistence type="predicted"/>